<evidence type="ECO:0008006" key="4">
    <source>
        <dbReference type="Google" id="ProtNLM"/>
    </source>
</evidence>
<gene>
    <name evidence="2" type="ORF">EJP77_14245</name>
</gene>
<keyword evidence="1" id="KW-0472">Membrane</keyword>
<evidence type="ECO:0000313" key="2">
    <source>
        <dbReference type="EMBL" id="RUT29536.1"/>
    </source>
</evidence>
<sequence length="141" mass="15212">MTNAMIFLHVLGSLALGFYILLPFVLGRLGSLSLSAQEGTVSAVRTLNRFGQYGLILQFLTGGYLISKGNYSMPWIVVVIVLFLAAGALSGIIGKPLRLAVEGIRAKNEVTDHIGKVRTLSSVLAIIIVVIVYFMVFNTVI</sequence>
<keyword evidence="3" id="KW-1185">Reference proteome</keyword>
<keyword evidence="1" id="KW-0812">Transmembrane</keyword>
<organism evidence="2 3">
    <name type="scientific">Paenibacillus zeisoli</name>
    <dbReference type="NCBI Taxonomy" id="2496267"/>
    <lineage>
        <taxon>Bacteria</taxon>
        <taxon>Bacillati</taxon>
        <taxon>Bacillota</taxon>
        <taxon>Bacilli</taxon>
        <taxon>Bacillales</taxon>
        <taxon>Paenibacillaceae</taxon>
        <taxon>Paenibacillus</taxon>
    </lineage>
</organism>
<dbReference type="EMBL" id="RZNX01000006">
    <property type="protein sequence ID" value="RUT29536.1"/>
    <property type="molecule type" value="Genomic_DNA"/>
</dbReference>
<proteinExistence type="predicted"/>
<name>A0A433X601_9BACL</name>
<dbReference type="OrthoDB" id="2886943at2"/>
<dbReference type="Proteomes" id="UP000272464">
    <property type="component" value="Unassembled WGS sequence"/>
</dbReference>
<dbReference type="RefSeq" id="WP_127199920.1">
    <property type="nucleotide sequence ID" value="NZ_RZNX01000006.1"/>
</dbReference>
<feature type="transmembrane region" description="Helical" evidence="1">
    <location>
        <begin position="73"/>
        <end position="94"/>
    </location>
</feature>
<feature type="transmembrane region" description="Helical" evidence="1">
    <location>
        <begin position="115"/>
        <end position="136"/>
    </location>
</feature>
<keyword evidence="1" id="KW-1133">Transmembrane helix</keyword>
<reference evidence="2 3" key="1">
    <citation type="submission" date="2018-12" db="EMBL/GenBank/DDBJ databases">
        <authorList>
            <person name="Sun L."/>
            <person name="Chen Z."/>
        </authorList>
    </citation>
    <scope>NUCLEOTIDE SEQUENCE [LARGE SCALE GENOMIC DNA]</scope>
    <source>
        <strain evidence="2 3">3-5-3</strain>
    </source>
</reference>
<dbReference type="AlphaFoldDB" id="A0A433X601"/>
<protein>
    <recommendedName>
        <fullName evidence="4">DUF2269 family protein</fullName>
    </recommendedName>
</protein>
<feature type="transmembrane region" description="Helical" evidence="1">
    <location>
        <begin position="6"/>
        <end position="29"/>
    </location>
</feature>
<accession>A0A433X601</accession>
<evidence type="ECO:0000313" key="3">
    <source>
        <dbReference type="Proteomes" id="UP000272464"/>
    </source>
</evidence>
<evidence type="ECO:0000256" key="1">
    <source>
        <dbReference type="SAM" id="Phobius"/>
    </source>
</evidence>
<comment type="caution">
    <text evidence="2">The sequence shown here is derived from an EMBL/GenBank/DDBJ whole genome shotgun (WGS) entry which is preliminary data.</text>
</comment>